<name>A0AAN5CQC4_9BILA</name>
<protein>
    <submittedName>
        <fullName evidence="2">Uncharacterized protein</fullName>
    </submittedName>
</protein>
<dbReference type="AlphaFoldDB" id="A0AAN5CQC4"/>
<dbReference type="Proteomes" id="UP001328107">
    <property type="component" value="Unassembled WGS sequence"/>
</dbReference>
<evidence type="ECO:0000313" key="3">
    <source>
        <dbReference type="Proteomes" id="UP001328107"/>
    </source>
</evidence>
<keyword evidence="1" id="KW-0732">Signal</keyword>
<evidence type="ECO:0000313" key="2">
    <source>
        <dbReference type="EMBL" id="GMR48711.1"/>
    </source>
</evidence>
<sequence length="129" mass="13975">MIRSFLIVSLIGCAMGAVMQYPVKLGEKLELSLGTNIRVWERTVNGQDQTMRHCGPTEKNVACGKWVDKNGSPVASGAIVNSDGTLVIEKVTKGDEGYYSSPDELVRVTKTEDGGFSGVARSQIHVFIQ</sequence>
<dbReference type="EMBL" id="BTRK01000004">
    <property type="protein sequence ID" value="GMR48711.1"/>
    <property type="molecule type" value="Genomic_DNA"/>
</dbReference>
<proteinExistence type="predicted"/>
<dbReference type="PANTHER" id="PTHR35182">
    <property type="entry name" value="PROTEIN CBG13762"/>
    <property type="match status" value="1"/>
</dbReference>
<keyword evidence="3" id="KW-1185">Reference proteome</keyword>
<comment type="caution">
    <text evidence="2">The sequence shown here is derived from an EMBL/GenBank/DDBJ whole genome shotgun (WGS) entry which is preliminary data.</text>
</comment>
<organism evidence="2 3">
    <name type="scientific">Pristionchus mayeri</name>
    <dbReference type="NCBI Taxonomy" id="1317129"/>
    <lineage>
        <taxon>Eukaryota</taxon>
        <taxon>Metazoa</taxon>
        <taxon>Ecdysozoa</taxon>
        <taxon>Nematoda</taxon>
        <taxon>Chromadorea</taxon>
        <taxon>Rhabditida</taxon>
        <taxon>Rhabditina</taxon>
        <taxon>Diplogasteromorpha</taxon>
        <taxon>Diplogasteroidea</taxon>
        <taxon>Neodiplogasteridae</taxon>
        <taxon>Pristionchus</taxon>
    </lineage>
</organism>
<feature type="chain" id="PRO_5042943415" evidence="1">
    <location>
        <begin position="17"/>
        <end position="129"/>
    </location>
</feature>
<dbReference type="PANTHER" id="PTHR35182:SF1">
    <property type="entry name" value="COLD-SHOCK PROTEIN-RELATED"/>
    <property type="match status" value="1"/>
</dbReference>
<feature type="signal peptide" evidence="1">
    <location>
        <begin position="1"/>
        <end position="16"/>
    </location>
</feature>
<gene>
    <name evidence="2" type="ORF">PMAYCL1PPCAC_18906</name>
</gene>
<evidence type="ECO:0000256" key="1">
    <source>
        <dbReference type="SAM" id="SignalP"/>
    </source>
</evidence>
<accession>A0AAN5CQC4</accession>
<reference evidence="3" key="1">
    <citation type="submission" date="2022-10" db="EMBL/GenBank/DDBJ databases">
        <title>Genome assembly of Pristionchus species.</title>
        <authorList>
            <person name="Yoshida K."/>
            <person name="Sommer R.J."/>
        </authorList>
    </citation>
    <scope>NUCLEOTIDE SEQUENCE [LARGE SCALE GENOMIC DNA]</scope>
    <source>
        <strain evidence="3">RS5460</strain>
    </source>
</reference>